<evidence type="ECO:0000313" key="2">
    <source>
        <dbReference type="EMBL" id="CAK9060296.1"/>
    </source>
</evidence>
<protein>
    <submittedName>
        <fullName evidence="2">Uncharacterized protein</fullName>
    </submittedName>
</protein>
<dbReference type="EMBL" id="CAXAMN010021499">
    <property type="protein sequence ID" value="CAK9060296.1"/>
    <property type="molecule type" value="Genomic_DNA"/>
</dbReference>
<organism evidence="2 3">
    <name type="scientific">Durusdinium trenchii</name>
    <dbReference type="NCBI Taxonomy" id="1381693"/>
    <lineage>
        <taxon>Eukaryota</taxon>
        <taxon>Sar</taxon>
        <taxon>Alveolata</taxon>
        <taxon>Dinophyceae</taxon>
        <taxon>Suessiales</taxon>
        <taxon>Symbiodiniaceae</taxon>
        <taxon>Durusdinium</taxon>
    </lineage>
</organism>
<keyword evidence="3" id="KW-1185">Reference proteome</keyword>
<reference evidence="2 3" key="1">
    <citation type="submission" date="2024-02" db="EMBL/GenBank/DDBJ databases">
        <authorList>
            <person name="Chen Y."/>
            <person name="Shah S."/>
            <person name="Dougan E. K."/>
            <person name="Thang M."/>
            <person name="Chan C."/>
        </authorList>
    </citation>
    <scope>NUCLEOTIDE SEQUENCE [LARGE SCALE GENOMIC DNA]</scope>
</reference>
<name>A0ABP0N9H4_9DINO</name>
<accession>A0ABP0N9H4</accession>
<dbReference type="Proteomes" id="UP001642484">
    <property type="component" value="Unassembled WGS sequence"/>
</dbReference>
<feature type="region of interest" description="Disordered" evidence="1">
    <location>
        <begin position="614"/>
        <end position="640"/>
    </location>
</feature>
<gene>
    <name evidence="2" type="ORF">CCMP2556_LOCUS29663</name>
</gene>
<sequence>MACSELDFSDPATPAKLKPLHGLLDKAWMLPIHITFDMDTTSRSFRNLALSYRGSERQAPNTLQLALRFSRIMEIREAEGCHPPGTTTEERLRAVTADFNDSPGLQSKHQLDEDKIRSIYNIIAGTTPDARAVMRAHVDHFKWSQCAFSTEQLRSQRWMLGASPKSSGCPGELKKCLTVTEQSQTIHFRLVIHSFVESTRRLRASSRAKMRLNSQSFDAYSDYACVMSYTLDEARKLSSFTEEKEETIMKAIMQKQLCEIFMERSCRVSLVSDKTPLDPKMETMLRQLAATKKVATNELDTILYIDCTKMGVVSQANINMIGEMSEKVLSRNPERSVLVLIPPLLVGSDSSGSLRQTTRKLEDKLMNHRVDLRPFTLNMSLEDLHQNRQLPGAFLCFLGIVDTTLPLRGTAHRAVRGTPEAEHSVNMFCSSQLWLRQALPPNKFPVALAEKEFVVPGSADALLSHDARRNLTDLQETAQWCGGIMPPKHIFESLTSNLKGSHGVLVVHPTAYDGCVELAALQMGFWVTGTSGSDVNYRSAKEIVKEHLLQDINQEDLPKAVSKPELRLCSLVDNKLIVPQDVRAHFMKCPIYGPEWRSLMAQFDKDWGAPATATPATPAANLKAESVKTEGPGTKTESKEEAFDWDTCFKDSPKKLETLKAKFPSDLMELPGPMAATSFFVAPGPQLFILAKEACEVRAVDGPFLSYGAGVWITGDKVTKFVANNPGKGVPCGFQDDQVVVTMEENSKDGPLCSLRDALQQVEKNGLVDFSVGGHTCVRPPEVQQGMCDDRFVISADNSNPLLFKPNAIQTKSLKAANLASHFSWEAMQASPLELVWRLRLYTTEKCVAPAKPLWYLPGDLKMAKDVCQRLI</sequence>
<proteinExistence type="predicted"/>
<comment type="caution">
    <text evidence="2">The sequence shown here is derived from an EMBL/GenBank/DDBJ whole genome shotgun (WGS) entry which is preliminary data.</text>
</comment>
<evidence type="ECO:0000313" key="3">
    <source>
        <dbReference type="Proteomes" id="UP001642484"/>
    </source>
</evidence>
<evidence type="ECO:0000256" key="1">
    <source>
        <dbReference type="SAM" id="MobiDB-lite"/>
    </source>
</evidence>